<protein>
    <submittedName>
        <fullName evidence="2">Uncharacterized protein</fullName>
    </submittedName>
</protein>
<dbReference type="EMBL" id="JANBPY010002852">
    <property type="protein sequence ID" value="KAJ1953503.1"/>
    <property type="molecule type" value="Genomic_DNA"/>
</dbReference>
<proteinExistence type="predicted"/>
<evidence type="ECO:0000313" key="2">
    <source>
        <dbReference type="EMBL" id="KAJ1953503.1"/>
    </source>
</evidence>
<accession>A0A9W8APZ7</accession>
<keyword evidence="3" id="KW-1185">Reference proteome</keyword>
<feature type="region of interest" description="Disordered" evidence="1">
    <location>
        <begin position="40"/>
        <end position="77"/>
    </location>
</feature>
<reference evidence="2" key="1">
    <citation type="submission" date="2022-07" db="EMBL/GenBank/DDBJ databases">
        <title>Phylogenomic reconstructions and comparative analyses of Kickxellomycotina fungi.</title>
        <authorList>
            <person name="Reynolds N.K."/>
            <person name="Stajich J.E."/>
            <person name="Barry K."/>
            <person name="Grigoriev I.V."/>
            <person name="Crous P."/>
            <person name="Smith M.E."/>
        </authorList>
    </citation>
    <scope>NUCLEOTIDE SEQUENCE</scope>
    <source>
        <strain evidence="2">RSA 1196</strain>
    </source>
</reference>
<dbReference type="OrthoDB" id="1112565at2759"/>
<dbReference type="AlphaFoldDB" id="A0A9W8APZ7"/>
<comment type="caution">
    <text evidence="2">The sequence shown here is derived from an EMBL/GenBank/DDBJ whole genome shotgun (WGS) entry which is preliminary data.</text>
</comment>
<name>A0A9W8APZ7_9FUNG</name>
<evidence type="ECO:0000256" key="1">
    <source>
        <dbReference type="SAM" id="MobiDB-lite"/>
    </source>
</evidence>
<gene>
    <name evidence="2" type="ORF">IWQ62_005977</name>
</gene>
<evidence type="ECO:0000313" key="3">
    <source>
        <dbReference type="Proteomes" id="UP001150925"/>
    </source>
</evidence>
<dbReference type="Proteomes" id="UP001150925">
    <property type="component" value="Unassembled WGS sequence"/>
</dbReference>
<feature type="non-terminal residue" evidence="2">
    <location>
        <position position="77"/>
    </location>
</feature>
<organism evidence="2 3">
    <name type="scientific">Dispira parvispora</name>
    <dbReference type="NCBI Taxonomy" id="1520584"/>
    <lineage>
        <taxon>Eukaryota</taxon>
        <taxon>Fungi</taxon>
        <taxon>Fungi incertae sedis</taxon>
        <taxon>Zoopagomycota</taxon>
        <taxon>Kickxellomycotina</taxon>
        <taxon>Dimargaritomycetes</taxon>
        <taxon>Dimargaritales</taxon>
        <taxon>Dimargaritaceae</taxon>
        <taxon>Dispira</taxon>
    </lineage>
</organism>
<sequence>MADVKPANESLDDDFLPTIKCSTCGEQVGLDQLADHVCGQALSPPLPPNEATPQPDSPIKLPGFEFLTIPTKPQRKK</sequence>